<dbReference type="EC" id="2.1.1.148" evidence="1"/>
<keyword evidence="1" id="KW-0545">Nucleotide biosynthesis</keyword>
<dbReference type="GO" id="GO:0050797">
    <property type="term" value="F:thymidylate synthase (FAD) activity"/>
    <property type="evidence" value="ECO:0007669"/>
    <property type="project" value="UniProtKB-UniRule"/>
</dbReference>
<dbReference type="PANTHER" id="PTHR34934:SF1">
    <property type="entry name" value="FLAVIN-DEPENDENT THYMIDYLATE SYNTHASE"/>
    <property type="match status" value="1"/>
</dbReference>
<sequence>MIKVKLLNYTPEPERAVAMAARLCYSASGAEELAEKLSDDKVKEMVRRMVALGHGSTLEHASFTFGIEGVSRVLTHQLVRHRIASYDQQSQRYVAAHGFQYITPPSIAEKPEAMAKYEALLEEIRKTYDELTEMGVPKEDARYVLANATETKILVTMNARSLMHFFNLRCCNRAQWEIRDMAYKMLAEAKKVAPTLFFNAGASCVNTGRCPEGAMTCGKLSEMLKLREKEA</sequence>
<dbReference type="AlphaFoldDB" id="I0GNZ1"/>
<evidence type="ECO:0000256" key="1">
    <source>
        <dbReference type="HAMAP-Rule" id="MF_01408"/>
    </source>
</evidence>
<dbReference type="NCBIfam" id="TIGR02170">
    <property type="entry name" value="thyX"/>
    <property type="match status" value="1"/>
</dbReference>
<dbReference type="EMBL" id="AP012292">
    <property type="protein sequence ID" value="BAL82478.1"/>
    <property type="molecule type" value="Genomic_DNA"/>
</dbReference>
<feature type="binding site" description="in other chain" evidence="1">
    <location>
        <position position="142"/>
    </location>
    <ligand>
        <name>dUMP</name>
        <dbReference type="ChEBI" id="CHEBI:246422"/>
        <note>ligand shared between dimeric partners</note>
    </ligand>
</feature>
<dbReference type="GO" id="GO:0070402">
    <property type="term" value="F:NADPH binding"/>
    <property type="evidence" value="ECO:0007669"/>
    <property type="project" value="TreeGrafter"/>
</dbReference>
<organism evidence="2 3">
    <name type="scientific">Selenomonas ruminantium subsp. lactilytica (strain NBRC 103574 / TAM6421)</name>
    <dbReference type="NCBI Taxonomy" id="927704"/>
    <lineage>
        <taxon>Bacteria</taxon>
        <taxon>Bacillati</taxon>
        <taxon>Bacillota</taxon>
        <taxon>Negativicutes</taxon>
        <taxon>Selenomonadales</taxon>
        <taxon>Selenomonadaceae</taxon>
        <taxon>Selenomonas</taxon>
    </lineage>
</organism>
<dbReference type="Proteomes" id="UP000007887">
    <property type="component" value="Chromosome"/>
</dbReference>
<name>I0GNZ1_SELRL</name>
<comment type="subunit">
    <text evidence="1">Homotetramer.</text>
</comment>
<dbReference type="Pfam" id="PF02511">
    <property type="entry name" value="Thy1"/>
    <property type="match status" value="1"/>
</dbReference>
<feature type="binding site" evidence="1">
    <location>
        <position position="164"/>
    </location>
    <ligand>
        <name>FAD</name>
        <dbReference type="ChEBI" id="CHEBI:57692"/>
        <note>ligand shared between neighboring subunits</note>
    </ligand>
</feature>
<dbReference type="GO" id="GO:0004799">
    <property type="term" value="F:thymidylate synthase activity"/>
    <property type="evidence" value="ECO:0007669"/>
    <property type="project" value="TreeGrafter"/>
</dbReference>
<dbReference type="SUPFAM" id="SSF69796">
    <property type="entry name" value="Thymidylate synthase-complementing protein Thy1"/>
    <property type="match status" value="1"/>
</dbReference>
<dbReference type="Gene3D" id="3.30.1360.170">
    <property type="match status" value="1"/>
</dbReference>
<feature type="binding site" evidence="1">
    <location>
        <position position="56"/>
    </location>
    <ligand>
        <name>FAD</name>
        <dbReference type="ChEBI" id="CHEBI:57692"/>
        <note>ligand shared between neighboring subunits</note>
    </ligand>
</feature>
<evidence type="ECO:0000313" key="3">
    <source>
        <dbReference type="Proteomes" id="UP000007887"/>
    </source>
</evidence>
<dbReference type="KEGG" id="sri:SELR_07700"/>
<reference evidence="2 3" key="1">
    <citation type="submission" date="2011-10" db="EMBL/GenBank/DDBJ databases">
        <title>Whole genome sequence of Selenomonas ruminantium subsp. lactilytica TAM6421.</title>
        <authorList>
            <person name="Oguchi A."/>
            <person name="Ankai A."/>
            <person name="Kaneko J."/>
            <person name="Yamada-Narita S."/>
            <person name="Fukui S."/>
            <person name="Takahashi M."/>
            <person name="Onodera T."/>
            <person name="Kojima S."/>
            <person name="Fushimi T."/>
            <person name="Abe N."/>
            <person name="Kamio Y."/>
            <person name="Yamazaki S."/>
            <person name="Fujita N."/>
        </authorList>
    </citation>
    <scope>NUCLEOTIDE SEQUENCE [LARGE SCALE GENOMIC DNA]</scope>
    <source>
        <strain evidence="3">NBRC 103574 / TAM6421</strain>
    </source>
</reference>
<dbReference type="InterPro" id="IPR036098">
    <property type="entry name" value="Thymidylate_synthase_ThyX_sf"/>
</dbReference>
<dbReference type="HOGENOM" id="CLU_077585_0_0_9"/>
<keyword evidence="1 2" id="KW-0808">Transferase</keyword>
<dbReference type="UniPathway" id="UPA00575"/>
<dbReference type="GO" id="GO:0050660">
    <property type="term" value="F:flavin adenine dinucleotide binding"/>
    <property type="evidence" value="ECO:0007669"/>
    <property type="project" value="UniProtKB-UniRule"/>
</dbReference>
<comment type="catalytic activity">
    <reaction evidence="1">
        <text>dUMP + (6R)-5,10-methylene-5,6,7,8-tetrahydrofolate + NADPH + H(+) = dTMP + (6S)-5,6,7,8-tetrahydrofolate + NADP(+)</text>
        <dbReference type="Rhea" id="RHEA:29043"/>
        <dbReference type="ChEBI" id="CHEBI:15378"/>
        <dbReference type="ChEBI" id="CHEBI:15636"/>
        <dbReference type="ChEBI" id="CHEBI:57453"/>
        <dbReference type="ChEBI" id="CHEBI:57783"/>
        <dbReference type="ChEBI" id="CHEBI:58349"/>
        <dbReference type="ChEBI" id="CHEBI:63528"/>
        <dbReference type="ChEBI" id="CHEBI:246422"/>
        <dbReference type="EC" id="2.1.1.148"/>
    </reaction>
</comment>
<protein>
    <recommendedName>
        <fullName evidence="1">Flavin-dependent thymidylate synthase</fullName>
        <shortName evidence="1">FDTS</shortName>
        <ecNumber evidence="1">2.1.1.148</ecNumber>
    </recommendedName>
    <alternativeName>
        <fullName evidence="1">FAD-dependent thymidylate synthase</fullName>
    </alternativeName>
    <alternativeName>
        <fullName evidence="1">Thymidylate synthase ThyX</fullName>
        <shortName evidence="1">TS</shortName>
        <shortName evidence="1">TSase</shortName>
    </alternativeName>
</protein>
<dbReference type="PANTHER" id="PTHR34934">
    <property type="entry name" value="FLAVIN-DEPENDENT THYMIDYLATE SYNTHASE"/>
    <property type="match status" value="1"/>
</dbReference>
<gene>
    <name evidence="1 2" type="primary">thyX</name>
    <name evidence="2" type="ordered locus">SELR_07700</name>
</gene>
<feature type="binding site" evidence="1">
    <location>
        <begin position="80"/>
        <end position="82"/>
    </location>
    <ligand>
        <name>FAD</name>
        <dbReference type="ChEBI" id="CHEBI:57692"/>
        <note>ligand shared between neighboring subunits</note>
    </ligand>
</feature>
<comment type="cofactor">
    <cofactor evidence="1">
        <name>FAD</name>
        <dbReference type="ChEBI" id="CHEBI:57692"/>
    </cofactor>
    <text evidence="1">Binds 4 FAD per tetramer. Each FAD binding site is formed by three monomers.</text>
</comment>
<dbReference type="CDD" id="cd20175">
    <property type="entry name" value="ThyX"/>
    <property type="match status" value="1"/>
</dbReference>
<feature type="active site" description="Involved in ionization of N3 of dUMP, leading to its activation" evidence="1">
    <location>
        <position position="169"/>
    </location>
</feature>
<comment type="similarity">
    <text evidence="1">Belongs to the thymidylate synthase ThyX family.</text>
</comment>
<feature type="binding site" evidence="1">
    <location>
        <position position="88"/>
    </location>
    <ligand>
        <name>FAD</name>
        <dbReference type="ChEBI" id="CHEBI:57692"/>
        <note>ligand shared between neighboring subunits</note>
    </ligand>
</feature>
<dbReference type="InterPro" id="IPR003669">
    <property type="entry name" value="Thymidylate_synthase_ThyX"/>
</dbReference>
<keyword evidence="1 2" id="KW-0489">Methyltransferase</keyword>
<keyword evidence="1" id="KW-0521">NADP</keyword>
<feature type="binding site" evidence="1">
    <location>
        <begin position="158"/>
        <end position="160"/>
    </location>
    <ligand>
        <name>FAD</name>
        <dbReference type="ChEBI" id="CHEBI:57692"/>
        <note>ligand shared between neighboring subunits</note>
    </ligand>
</feature>
<dbReference type="PROSITE" id="PS51331">
    <property type="entry name" value="THYX"/>
    <property type="match status" value="1"/>
</dbReference>
<proteinExistence type="inferred from homology"/>
<dbReference type="eggNOG" id="COG1351">
    <property type="taxonomic scope" value="Bacteria"/>
</dbReference>
<dbReference type="GO" id="GO:0032259">
    <property type="term" value="P:methylation"/>
    <property type="evidence" value="ECO:0007669"/>
    <property type="project" value="UniProtKB-KW"/>
</dbReference>
<comment type="pathway">
    <text evidence="1">Pyrimidine metabolism; dTTP biosynthesis.</text>
</comment>
<keyword evidence="1" id="KW-0285">Flavoprotein</keyword>
<feature type="binding site" description="in other chain" evidence="1">
    <location>
        <begin position="88"/>
        <end position="92"/>
    </location>
    <ligand>
        <name>dUMP</name>
        <dbReference type="ChEBI" id="CHEBI:246422"/>
        <note>ligand shared between dimeric partners</note>
    </ligand>
</feature>
<feature type="binding site" evidence="1">
    <location>
        <position position="169"/>
    </location>
    <ligand>
        <name>dUMP</name>
        <dbReference type="ChEBI" id="CHEBI:246422"/>
        <note>ligand shared between dimeric partners</note>
    </ligand>
</feature>
<comment type="function">
    <text evidence="1">Catalyzes the reductive methylation of 2'-deoxyuridine-5'-monophosphate (dUMP) to 2'-deoxythymidine-5'-monophosphate (dTMP) while utilizing 5,10-methylenetetrahydrofolate (mTHF) as the methyl donor, and NADPH and FADH(2) as the reductant.</text>
</comment>
<keyword evidence="1" id="KW-0274">FAD</keyword>
<accession>I0GNZ1</accession>
<evidence type="ECO:0000313" key="2">
    <source>
        <dbReference type="EMBL" id="BAL82478.1"/>
    </source>
</evidence>
<dbReference type="HAMAP" id="MF_01408">
    <property type="entry name" value="ThyX"/>
    <property type="match status" value="1"/>
</dbReference>
<feature type="binding site" evidence="1">
    <location>
        <begin position="77"/>
        <end position="80"/>
    </location>
    <ligand>
        <name>dUMP</name>
        <dbReference type="ChEBI" id="CHEBI:246422"/>
        <note>ligand shared between dimeric partners</note>
    </ligand>
</feature>
<dbReference type="PATRIC" id="fig|927704.6.peg.789"/>
<dbReference type="GO" id="GO:0006235">
    <property type="term" value="P:dTTP biosynthetic process"/>
    <property type="evidence" value="ECO:0007669"/>
    <property type="project" value="UniProtKB-UniRule"/>
</dbReference>
<dbReference type="RefSeq" id="WP_014423917.1">
    <property type="nucleotide sequence ID" value="NC_017068.1"/>
</dbReference>
<dbReference type="GO" id="GO:0006231">
    <property type="term" value="P:dTMP biosynthetic process"/>
    <property type="evidence" value="ECO:0007669"/>
    <property type="project" value="UniProtKB-UniRule"/>
</dbReference>
<dbReference type="OrthoDB" id="9780625at2"/>